<sequence>MKLLITIVGRHVSEKVSKITGGGVIDYQATVPGVGTATSEIMEYLSLGDPERDIIFSLVDDGDVEQIFQHLILDLDFLKLGMGVAFTVALDGISETAYKSLYQEMVGDQNGKK</sequence>
<organism evidence="1 2">
    <name type="scientific">Peloplasma aerotolerans</name>
    <dbReference type="NCBI Taxonomy" id="3044389"/>
    <lineage>
        <taxon>Bacteria</taxon>
        <taxon>Bacillati</taxon>
        <taxon>Mycoplasmatota</taxon>
        <taxon>Mollicutes</taxon>
        <taxon>Acholeplasmatales</taxon>
        <taxon>Acholeplasmataceae</taxon>
        <taxon>Peloplasma</taxon>
    </lineage>
</organism>
<gene>
    <name evidence="1" type="ORF">QJ521_04655</name>
</gene>
<evidence type="ECO:0000313" key="2">
    <source>
        <dbReference type="Proteomes" id="UP001431532"/>
    </source>
</evidence>
<comment type="caution">
    <text evidence="1">The sequence shown here is derived from an EMBL/GenBank/DDBJ whole genome shotgun (WGS) entry which is preliminary data.</text>
</comment>
<name>A0AAW6U8Q0_9MOLU</name>
<dbReference type="AlphaFoldDB" id="A0AAW6U8Q0"/>
<evidence type="ECO:0000313" key="1">
    <source>
        <dbReference type="EMBL" id="MDI6452847.1"/>
    </source>
</evidence>
<dbReference type="Proteomes" id="UP001431532">
    <property type="component" value="Unassembled WGS sequence"/>
</dbReference>
<dbReference type="InterPro" id="IPR011322">
    <property type="entry name" value="N-reg_PII-like_a/b"/>
</dbReference>
<dbReference type="EMBL" id="JASCXW010000012">
    <property type="protein sequence ID" value="MDI6452847.1"/>
    <property type="molecule type" value="Genomic_DNA"/>
</dbReference>
<evidence type="ECO:0008006" key="3">
    <source>
        <dbReference type="Google" id="ProtNLM"/>
    </source>
</evidence>
<accession>A0AAW6U8Q0</accession>
<keyword evidence="2" id="KW-1185">Reference proteome</keyword>
<reference evidence="1" key="1">
    <citation type="submission" date="2023-05" db="EMBL/GenBank/DDBJ databases">
        <title>Mariniplasma microaerophilum sp. nov., a novel anaerobic mollicute isolated from terrestrial mud volcano, Taman Peninsula, Russia.</title>
        <authorList>
            <person name="Khomyakova M.A."/>
            <person name="Merkel A.Y."/>
            <person name="Slobodkin A.I."/>
        </authorList>
    </citation>
    <scope>NUCLEOTIDE SEQUENCE</scope>
    <source>
        <strain evidence="1">M4Ah</strain>
    </source>
</reference>
<protein>
    <recommendedName>
        <fullName evidence="3">Nitrogen regulatory protein P-II</fullName>
    </recommendedName>
</protein>
<dbReference type="RefSeq" id="WP_282839272.1">
    <property type="nucleotide sequence ID" value="NZ_JASCXW010000012.1"/>
</dbReference>
<proteinExistence type="predicted"/>
<dbReference type="SUPFAM" id="SSF54913">
    <property type="entry name" value="GlnB-like"/>
    <property type="match status" value="1"/>
</dbReference>